<comment type="caution">
    <text evidence="12">The sequence shown here is derived from an EMBL/GenBank/DDBJ whole genome shotgun (WGS) entry which is preliminary data.</text>
</comment>
<dbReference type="EMBL" id="JAKRRX010000003">
    <property type="protein sequence ID" value="MCW8332364.1"/>
    <property type="molecule type" value="Genomic_DNA"/>
</dbReference>
<evidence type="ECO:0000313" key="12">
    <source>
        <dbReference type="EMBL" id="MCW8332364.1"/>
    </source>
</evidence>
<dbReference type="GO" id="GO:0071111">
    <property type="term" value="F:cyclic-guanylate-specific phosphodiesterase activity"/>
    <property type="evidence" value="ECO:0007669"/>
    <property type="project" value="UniProtKB-EC"/>
</dbReference>
<dbReference type="CDD" id="cd01948">
    <property type="entry name" value="EAL"/>
    <property type="match status" value="1"/>
</dbReference>
<dbReference type="PROSITE" id="PS50883">
    <property type="entry name" value="EAL"/>
    <property type="match status" value="1"/>
</dbReference>
<keyword evidence="6" id="KW-0378">Hydrolase</keyword>
<keyword evidence="8 10" id="KW-0472">Membrane</keyword>
<accession>A0A9X3HNY7</accession>
<sequence>MNQSTSSVGSYNRLKLLVRHNINSALPIALILFGVFLVSTVLNFYSANRYAQQQGKLAIAELENFITNTASDLLQLSEQVSDRCDRTDVLALRKYVFYSPILKETGIYKDGRVFCTSNEGVSDIPLFSSILQRISESPNHITISLTRSKSRLQTFFVFASNDKKSGVNALLPPEQFLRIVAPTFEKYEYGYQISVLNQTIQSEHGSIESAHKLFSFSSHLYPLSVTLHLNADSYQYHYQQQLWKTLLMAALLSVGYLFFSNYLISRNSIEHSLKSALHHKEFELYLQPIVDIHKQRIAGSEALIRWVHPEQGNIPPDIFIPLAERIGVIDEVTKKMLKAVTAFLYQNRKSLDGQYISLNISRQLVINDQFMHYIQRYAKRHPTITPLLLLEITENNDYSSSEMDKAIEAMKTLNQLGFRIAVDDFGTGYSGLNFIRQHNFDVLKIDKVFIKSLHSDSSITPVLMSMIGLGEELNMKVIAEGVETQAQIDQLRKLGVRYIQGFYYSAPLPPREFINFGQHTMQRLFPY</sequence>
<dbReference type="Pfam" id="PF12792">
    <property type="entry name" value="CSS-motif"/>
    <property type="match status" value="1"/>
</dbReference>
<dbReference type="Proteomes" id="UP001155586">
    <property type="component" value="Unassembled WGS sequence"/>
</dbReference>
<evidence type="ECO:0000256" key="10">
    <source>
        <dbReference type="SAM" id="Phobius"/>
    </source>
</evidence>
<dbReference type="AlphaFoldDB" id="A0A9X3HNY7"/>
<evidence type="ECO:0000256" key="5">
    <source>
        <dbReference type="ARBA" id="ARBA00022692"/>
    </source>
</evidence>
<protein>
    <recommendedName>
        <fullName evidence="2">cyclic-guanylate-specific phosphodiesterase</fullName>
        <ecNumber evidence="2">3.1.4.52</ecNumber>
    </recommendedName>
</protein>
<keyword evidence="4" id="KW-0973">c-di-GMP</keyword>
<feature type="domain" description="EAL" evidence="11">
    <location>
        <begin position="266"/>
        <end position="521"/>
    </location>
</feature>
<evidence type="ECO:0000256" key="1">
    <source>
        <dbReference type="ARBA" id="ARBA00004651"/>
    </source>
</evidence>
<dbReference type="PANTHER" id="PTHR33121:SF79">
    <property type="entry name" value="CYCLIC DI-GMP PHOSPHODIESTERASE PDED-RELATED"/>
    <property type="match status" value="1"/>
</dbReference>
<keyword evidence="5 10" id="KW-0812">Transmembrane</keyword>
<feature type="transmembrane region" description="Helical" evidence="10">
    <location>
        <begin position="245"/>
        <end position="264"/>
    </location>
</feature>
<comment type="subcellular location">
    <subcellularLocation>
        <location evidence="1">Cell membrane</location>
        <topology evidence="1">Multi-pass membrane protein</topology>
    </subcellularLocation>
</comment>
<evidence type="ECO:0000259" key="11">
    <source>
        <dbReference type="PROSITE" id="PS50883"/>
    </source>
</evidence>
<dbReference type="GO" id="GO:0005886">
    <property type="term" value="C:plasma membrane"/>
    <property type="evidence" value="ECO:0007669"/>
    <property type="project" value="UniProtKB-SubCell"/>
</dbReference>
<evidence type="ECO:0000256" key="6">
    <source>
        <dbReference type="ARBA" id="ARBA00022801"/>
    </source>
</evidence>
<comment type="catalytic activity">
    <reaction evidence="9">
        <text>3',3'-c-di-GMP + H2O = 5'-phosphoguanylyl(3'-&gt;5')guanosine + H(+)</text>
        <dbReference type="Rhea" id="RHEA:24902"/>
        <dbReference type="ChEBI" id="CHEBI:15377"/>
        <dbReference type="ChEBI" id="CHEBI:15378"/>
        <dbReference type="ChEBI" id="CHEBI:58754"/>
        <dbReference type="ChEBI" id="CHEBI:58805"/>
        <dbReference type="EC" id="3.1.4.52"/>
    </reaction>
</comment>
<feature type="transmembrane region" description="Helical" evidence="10">
    <location>
        <begin position="25"/>
        <end position="45"/>
    </location>
</feature>
<evidence type="ECO:0000256" key="9">
    <source>
        <dbReference type="ARBA" id="ARBA00034290"/>
    </source>
</evidence>
<keyword evidence="3" id="KW-1003">Cell membrane</keyword>
<keyword evidence="13" id="KW-1185">Reference proteome</keyword>
<gene>
    <name evidence="12" type="ORF">MD483_00755</name>
</gene>
<evidence type="ECO:0000256" key="8">
    <source>
        <dbReference type="ARBA" id="ARBA00023136"/>
    </source>
</evidence>
<dbReference type="PANTHER" id="PTHR33121">
    <property type="entry name" value="CYCLIC DI-GMP PHOSPHODIESTERASE PDEF"/>
    <property type="match status" value="1"/>
</dbReference>
<dbReference type="InterPro" id="IPR024744">
    <property type="entry name" value="CSS-motif_dom"/>
</dbReference>
<reference evidence="12" key="1">
    <citation type="submission" date="2022-02" db="EMBL/GenBank/DDBJ databases">
        <title>Vibrio sp. nov., a new bacterium isolated from Bohai sea, China.</title>
        <authorList>
            <person name="Yuan Y."/>
        </authorList>
    </citation>
    <scope>NUCLEOTIDE SEQUENCE</scope>
    <source>
        <strain evidence="12">DBSS07</strain>
    </source>
</reference>
<dbReference type="Pfam" id="PF00563">
    <property type="entry name" value="EAL"/>
    <property type="match status" value="1"/>
</dbReference>
<dbReference type="RefSeq" id="WP_265686151.1">
    <property type="nucleotide sequence ID" value="NZ_JAKRRX010000003.1"/>
</dbReference>
<evidence type="ECO:0000256" key="4">
    <source>
        <dbReference type="ARBA" id="ARBA00022636"/>
    </source>
</evidence>
<evidence type="ECO:0000256" key="3">
    <source>
        <dbReference type="ARBA" id="ARBA00022475"/>
    </source>
</evidence>
<dbReference type="InterPro" id="IPR035919">
    <property type="entry name" value="EAL_sf"/>
</dbReference>
<proteinExistence type="predicted"/>
<evidence type="ECO:0000313" key="13">
    <source>
        <dbReference type="Proteomes" id="UP001155586"/>
    </source>
</evidence>
<keyword evidence="7 10" id="KW-1133">Transmembrane helix</keyword>
<dbReference type="SMART" id="SM00052">
    <property type="entry name" value="EAL"/>
    <property type="match status" value="1"/>
</dbReference>
<evidence type="ECO:0000256" key="7">
    <source>
        <dbReference type="ARBA" id="ARBA00022989"/>
    </source>
</evidence>
<dbReference type="SUPFAM" id="SSF141868">
    <property type="entry name" value="EAL domain-like"/>
    <property type="match status" value="1"/>
</dbReference>
<dbReference type="Gene3D" id="3.20.20.450">
    <property type="entry name" value="EAL domain"/>
    <property type="match status" value="1"/>
</dbReference>
<dbReference type="InterPro" id="IPR001633">
    <property type="entry name" value="EAL_dom"/>
</dbReference>
<evidence type="ECO:0000256" key="2">
    <source>
        <dbReference type="ARBA" id="ARBA00012282"/>
    </source>
</evidence>
<dbReference type="EC" id="3.1.4.52" evidence="2"/>
<name>A0A9X3HNY7_9VIBR</name>
<dbReference type="InterPro" id="IPR050706">
    <property type="entry name" value="Cyclic-di-GMP_PDE-like"/>
</dbReference>
<organism evidence="12 13">
    <name type="scientific">Vibrio paucivorans</name>
    <dbReference type="NCBI Taxonomy" id="2829489"/>
    <lineage>
        <taxon>Bacteria</taxon>
        <taxon>Pseudomonadati</taxon>
        <taxon>Pseudomonadota</taxon>
        <taxon>Gammaproteobacteria</taxon>
        <taxon>Vibrionales</taxon>
        <taxon>Vibrionaceae</taxon>
        <taxon>Vibrio</taxon>
    </lineage>
</organism>